<evidence type="ECO:0000313" key="2">
    <source>
        <dbReference type="Proteomes" id="UP000024635"/>
    </source>
</evidence>
<accession>A0A016TPL7</accession>
<reference evidence="2" key="1">
    <citation type="journal article" date="2015" name="Nat. Genet.">
        <title>The genome and transcriptome of the zoonotic hookworm Ancylostoma ceylanicum identify infection-specific gene families.</title>
        <authorList>
            <person name="Schwarz E.M."/>
            <person name="Hu Y."/>
            <person name="Antoshechkin I."/>
            <person name="Miller M.M."/>
            <person name="Sternberg P.W."/>
            <person name="Aroian R.V."/>
        </authorList>
    </citation>
    <scope>NUCLEOTIDE SEQUENCE</scope>
    <source>
        <strain evidence="2">HY135</strain>
    </source>
</reference>
<sequence length="78" mass="8318">MYSTVGSYDRSEIDRPAALGRGLEWTGSLARKCSRKALVVGGTAEGFSPQSVALIKDVISAFSALCVERFTMSSSLAR</sequence>
<gene>
    <name evidence="1" type="primary">Acey_s0086.g1919</name>
    <name evidence="1" type="ORF">Y032_0086g1919</name>
</gene>
<dbReference type="EMBL" id="JARK01001422">
    <property type="protein sequence ID" value="EYC04671.1"/>
    <property type="molecule type" value="Genomic_DNA"/>
</dbReference>
<organism evidence="1 2">
    <name type="scientific">Ancylostoma ceylanicum</name>
    <dbReference type="NCBI Taxonomy" id="53326"/>
    <lineage>
        <taxon>Eukaryota</taxon>
        <taxon>Metazoa</taxon>
        <taxon>Ecdysozoa</taxon>
        <taxon>Nematoda</taxon>
        <taxon>Chromadorea</taxon>
        <taxon>Rhabditida</taxon>
        <taxon>Rhabditina</taxon>
        <taxon>Rhabditomorpha</taxon>
        <taxon>Strongyloidea</taxon>
        <taxon>Ancylostomatidae</taxon>
        <taxon>Ancylostomatinae</taxon>
        <taxon>Ancylostoma</taxon>
    </lineage>
</organism>
<evidence type="ECO:0000313" key="1">
    <source>
        <dbReference type="EMBL" id="EYC04671.1"/>
    </source>
</evidence>
<dbReference type="Proteomes" id="UP000024635">
    <property type="component" value="Unassembled WGS sequence"/>
</dbReference>
<comment type="caution">
    <text evidence="1">The sequence shown here is derived from an EMBL/GenBank/DDBJ whole genome shotgun (WGS) entry which is preliminary data.</text>
</comment>
<protein>
    <submittedName>
        <fullName evidence="1">Uncharacterized protein</fullName>
    </submittedName>
</protein>
<keyword evidence="2" id="KW-1185">Reference proteome</keyword>
<name>A0A016TPL7_9BILA</name>
<proteinExistence type="predicted"/>
<dbReference type="AlphaFoldDB" id="A0A016TPL7"/>